<keyword evidence="2" id="KW-1185">Reference proteome</keyword>
<comment type="caution">
    <text evidence="1">The sequence shown here is derived from an EMBL/GenBank/DDBJ whole genome shotgun (WGS) entry which is preliminary data.</text>
</comment>
<gene>
    <name evidence="1" type="ORF">KFK09_019556</name>
</gene>
<dbReference type="Proteomes" id="UP000829196">
    <property type="component" value="Unassembled WGS sequence"/>
</dbReference>
<accession>A0A8T3APT7</accession>
<reference evidence="1" key="1">
    <citation type="journal article" date="2022" name="Front. Genet.">
        <title>Chromosome-Scale Assembly of the Dendrobium nobile Genome Provides Insights Into the Molecular Mechanism of the Biosynthesis of the Medicinal Active Ingredient of Dendrobium.</title>
        <authorList>
            <person name="Xu Q."/>
            <person name="Niu S.-C."/>
            <person name="Li K.-L."/>
            <person name="Zheng P.-J."/>
            <person name="Zhang X.-J."/>
            <person name="Jia Y."/>
            <person name="Liu Y."/>
            <person name="Niu Y.-X."/>
            <person name="Yu L.-H."/>
            <person name="Chen D.-F."/>
            <person name="Zhang G.-Q."/>
        </authorList>
    </citation>
    <scope>NUCLEOTIDE SEQUENCE</scope>
    <source>
        <tissue evidence="1">Leaf</tissue>
    </source>
</reference>
<protein>
    <submittedName>
        <fullName evidence="1">Uncharacterized protein</fullName>
    </submittedName>
</protein>
<evidence type="ECO:0000313" key="1">
    <source>
        <dbReference type="EMBL" id="KAI0498666.1"/>
    </source>
</evidence>
<evidence type="ECO:0000313" key="2">
    <source>
        <dbReference type="Proteomes" id="UP000829196"/>
    </source>
</evidence>
<name>A0A8T3APT7_DENNO</name>
<organism evidence="1 2">
    <name type="scientific">Dendrobium nobile</name>
    <name type="common">Orchid</name>
    <dbReference type="NCBI Taxonomy" id="94219"/>
    <lineage>
        <taxon>Eukaryota</taxon>
        <taxon>Viridiplantae</taxon>
        <taxon>Streptophyta</taxon>
        <taxon>Embryophyta</taxon>
        <taxon>Tracheophyta</taxon>
        <taxon>Spermatophyta</taxon>
        <taxon>Magnoliopsida</taxon>
        <taxon>Liliopsida</taxon>
        <taxon>Asparagales</taxon>
        <taxon>Orchidaceae</taxon>
        <taxon>Epidendroideae</taxon>
        <taxon>Malaxideae</taxon>
        <taxon>Dendrobiinae</taxon>
        <taxon>Dendrobium</taxon>
    </lineage>
</organism>
<dbReference type="AlphaFoldDB" id="A0A8T3APT7"/>
<proteinExistence type="predicted"/>
<sequence>MFHESTLLFYSTNSSNIVSSSPTTTSDSCPSSRPLYSCISDIEIIICLDREKRTLPGPHLLFSFTQSNNHYLLDQELAGLLQLARTKSFLAFLVASHNWSSYVSTIVRRLALLRA</sequence>
<dbReference type="EMBL" id="JAGYWB010000014">
    <property type="protein sequence ID" value="KAI0498666.1"/>
    <property type="molecule type" value="Genomic_DNA"/>
</dbReference>